<dbReference type="Gene3D" id="3.40.1160.10">
    <property type="entry name" value="Acetylglutamate kinase-like"/>
    <property type="match status" value="1"/>
</dbReference>
<dbReference type="AlphaFoldDB" id="A0A558D8M5"/>
<dbReference type="Pfam" id="PF00696">
    <property type="entry name" value="AA_kinase"/>
    <property type="match status" value="1"/>
</dbReference>
<dbReference type="Proteomes" id="UP000317355">
    <property type="component" value="Unassembled WGS sequence"/>
</dbReference>
<evidence type="ECO:0000313" key="2">
    <source>
        <dbReference type="EMBL" id="TVT57368.1"/>
    </source>
</evidence>
<dbReference type="InterPro" id="IPR036393">
    <property type="entry name" value="AceGlu_kinase-like_sf"/>
</dbReference>
<feature type="domain" description="Aspartate/glutamate/uridylate kinase" evidence="1">
    <location>
        <begin position="2"/>
        <end position="139"/>
    </location>
</feature>
<dbReference type="InterPro" id="IPR001048">
    <property type="entry name" value="Asp/Glu/Uridylate_kinase"/>
</dbReference>
<accession>A0A558D8M5</accession>
<proteinExistence type="predicted"/>
<protein>
    <recommendedName>
        <fullName evidence="1">Aspartate/glutamate/uridylate kinase domain-containing protein</fullName>
    </recommendedName>
</protein>
<reference evidence="2 3" key="1">
    <citation type="submission" date="2019-07" db="EMBL/GenBank/DDBJ databases">
        <title>The pathways for chlorine oxyanion respiration interact through the shared metabolite chlorate.</title>
        <authorList>
            <person name="Barnum T.P."/>
            <person name="Cheng Y."/>
            <person name="Hill K.A."/>
            <person name="Lucas L.N."/>
            <person name="Carlson H.K."/>
            <person name="Coates J.D."/>
        </authorList>
    </citation>
    <scope>NUCLEOTIDE SEQUENCE [LARGE SCALE GENOMIC DNA]</scope>
    <source>
        <strain evidence="2">BK-3</strain>
    </source>
</reference>
<name>A0A558D8M5_9GAMM</name>
<dbReference type="EMBL" id="VMRY01000015">
    <property type="protein sequence ID" value="TVT57368.1"/>
    <property type="molecule type" value="Genomic_DNA"/>
</dbReference>
<evidence type="ECO:0000313" key="3">
    <source>
        <dbReference type="Proteomes" id="UP000317355"/>
    </source>
</evidence>
<evidence type="ECO:0000259" key="1">
    <source>
        <dbReference type="Pfam" id="PF00696"/>
    </source>
</evidence>
<dbReference type="SUPFAM" id="SSF53633">
    <property type="entry name" value="Carbamate kinase-like"/>
    <property type="match status" value="1"/>
</dbReference>
<sequence>MWVVKIGGSLYDAPQLKMWLNKIAASGVPVIIVPGGGPFADQVRVAQQRWGVDDGTAHQMALCAMNQFGLLMTGIEPQLSRASKIPELIKQVESGRSVVWLPVEEDPDVEQSWRVTSDSLALWLAKQVDAEGVLLVKSVTLTTSSSELLDAAFEEYRQGWGGEVKLVQRDAIHEWPSLII</sequence>
<comment type="caution">
    <text evidence="2">The sequence shown here is derived from an EMBL/GenBank/DDBJ whole genome shotgun (WGS) entry which is preliminary data.</text>
</comment>
<organism evidence="2 3">
    <name type="scientific">Sedimenticola thiotaurini</name>
    <dbReference type="NCBI Taxonomy" id="1543721"/>
    <lineage>
        <taxon>Bacteria</taxon>
        <taxon>Pseudomonadati</taxon>
        <taxon>Pseudomonadota</taxon>
        <taxon>Gammaproteobacteria</taxon>
        <taxon>Chromatiales</taxon>
        <taxon>Sedimenticolaceae</taxon>
        <taxon>Sedimenticola</taxon>
    </lineage>
</organism>
<gene>
    <name evidence="2" type="ORF">FHK82_06170</name>
</gene>